<name>A0A0F4YZ51_RASE3</name>
<protein>
    <recommendedName>
        <fullName evidence="8">Regulator of volume decrease after cellular swelling-domain-containing protein</fullName>
    </recommendedName>
</protein>
<dbReference type="Proteomes" id="UP000053958">
    <property type="component" value="Unassembled WGS sequence"/>
</dbReference>
<gene>
    <name evidence="6" type="ORF">T310_2619</name>
</gene>
<evidence type="ECO:0008006" key="8">
    <source>
        <dbReference type="Google" id="ProtNLM"/>
    </source>
</evidence>
<dbReference type="InterPro" id="IPR011993">
    <property type="entry name" value="PH-like_dom_sf"/>
</dbReference>
<reference evidence="6 7" key="1">
    <citation type="submission" date="2015-04" db="EMBL/GenBank/DDBJ databases">
        <authorList>
            <person name="Heijne W.H."/>
            <person name="Fedorova N.D."/>
            <person name="Nierman W.C."/>
            <person name="Vollebregt A.W."/>
            <person name="Zhao Z."/>
            <person name="Wu L."/>
            <person name="Kumar M."/>
            <person name="Stam H."/>
            <person name="van den Berg M.A."/>
            <person name="Pel H.J."/>
        </authorList>
    </citation>
    <scope>NUCLEOTIDE SEQUENCE [LARGE SCALE GENOMIC DNA]</scope>
    <source>
        <strain evidence="6 7">CBS 393.64</strain>
    </source>
</reference>
<dbReference type="Pfam" id="PF03517">
    <property type="entry name" value="Voldacs"/>
    <property type="match status" value="1"/>
</dbReference>
<evidence type="ECO:0000313" key="6">
    <source>
        <dbReference type="EMBL" id="KKA23365.1"/>
    </source>
</evidence>
<dbReference type="GO" id="GO:0005681">
    <property type="term" value="C:spliceosomal complex"/>
    <property type="evidence" value="ECO:0007669"/>
    <property type="project" value="TreeGrafter"/>
</dbReference>
<keyword evidence="3" id="KW-0963">Cytoplasm</keyword>
<sequence>MEVLHTPPVASSFTPLAEHQSRTPESFYDGPPVLHYHSDRCKVVILESDLTAAPALNALCGPAVSSNGDAEVNGSATAPPVAETTAAAAAAEQDAEGETTQEKEIVIDDVDVWVTSDKFLLYRTPANAGVAIPYPSISLHAIQRLRLPDVPGGDEVQGLYMQIANPSAEGPSEEDEEEESVTLTIIPPPVTDAASAALGSATAGTETTALAAEDMAAEENKTEETATQALFAAVSACSNLHPDPISHGEDDDEDYDMAEHQAGVGSLLRSGVIAPGSNDGGLPPPVDGSSGWITAENMHEYFDEEGNWIGEGEPPSLPLGPGAGTVRPREDEGEGGWERGDGEETKWRRTG</sequence>
<evidence type="ECO:0000256" key="2">
    <source>
        <dbReference type="ARBA" id="ARBA00004496"/>
    </source>
</evidence>
<evidence type="ECO:0000256" key="1">
    <source>
        <dbReference type="ARBA" id="ARBA00004123"/>
    </source>
</evidence>
<feature type="region of interest" description="Disordered" evidence="5">
    <location>
        <begin position="306"/>
        <end position="351"/>
    </location>
</feature>
<dbReference type="PANTHER" id="PTHR21399:SF0">
    <property type="entry name" value="METHYLOSOME SUBUNIT PICLN"/>
    <property type="match status" value="1"/>
</dbReference>
<dbReference type="EMBL" id="LASV01000103">
    <property type="protein sequence ID" value="KKA23365.1"/>
    <property type="molecule type" value="Genomic_DNA"/>
</dbReference>
<dbReference type="PANTHER" id="PTHR21399">
    <property type="entry name" value="CHLORIDE CONDUCTANCE REGULATORY PROTEIN ICLN"/>
    <property type="match status" value="1"/>
</dbReference>
<dbReference type="OrthoDB" id="19714at2759"/>
<dbReference type="GO" id="GO:0045292">
    <property type="term" value="P:mRNA cis splicing, via spliceosome"/>
    <property type="evidence" value="ECO:0007669"/>
    <property type="project" value="TreeGrafter"/>
</dbReference>
<evidence type="ECO:0000256" key="4">
    <source>
        <dbReference type="ARBA" id="ARBA00023242"/>
    </source>
</evidence>
<evidence type="ECO:0000256" key="5">
    <source>
        <dbReference type="SAM" id="MobiDB-lite"/>
    </source>
</evidence>
<evidence type="ECO:0000256" key="3">
    <source>
        <dbReference type="ARBA" id="ARBA00022490"/>
    </source>
</evidence>
<dbReference type="GO" id="GO:0034715">
    <property type="term" value="C:pICln-Sm protein complex"/>
    <property type="evidence" value="ECO:0007669"/>
    <property type="project" value="TreeGrafter"/>
</dbReference>
<keyword evidence="4" id="KW-0539">Nucleus</keyword>
<dbReference type="GeneID" id="25314970"/>
<organism evidence="6 7">
    <name type="scientific">Rasamsonia emersonii (strain ATCC 16479 / CBS 393.64 / IMI 116815)</name>
    <dbReference type="NCBI Taxonomy" id="1408163"/>
    <lineage>
        <taxon>Eukaryota</taxon>
        <taxon>Fungi</taxon>
        <taxon>Dikarya</taxon>
        <taxon>Ascomycota</taxon>
        <taxon>Pezizomycotina</taxon>
        <taxon>Eurotiomycetes</taxon>
        <taxon>Eurotiomycetidae</taxon>
        <taxon>Eurotiales</taxon>
        <taxon>Trichocomaceae</taxon>
        <taxon>Rasamsonia</taxon>
    </lineage>
</organism>
<dbReference type="Gene3D" id="2.30.29.30">
    <property type="entry name" value="Pleckstrin-homology domain (PH domain)/Phosphotyrosine-binding domain (PTB)"/>
    <property type="match status" value="1"/>
</dbReference>
<dbReference type="GO" id="GO:0005829">
    <property type="term" value="C:cytosol"/>
    <property type="evidence" value="ECO:0007669"/>
    <property type="project" value="TreeGrafter"/>
</dbReference>
<comment type="subcellular location">
    <subcellularLocation>
        <location evidence="2">Cytoplasm</location>
    </subcellularLocation>
    <subcellularLocation>
        <location evidence="1">Nucleus</location>
    </subcellularLocation>
</comment>
<accession>A0A0F4YZ51</accession>
<keyword evidence="7" id="KW-1185">Reference proteome</keyword>
<evidence type="ECO:0000313" key="7">
    <source>
        <dbReference type="Proteomes" id="UP000053958"/>
    </source>
</evidence>
<dbReference type="RefSeq" id="XP_013329977.1">
    <property type="nucleotide sequence ID" value="XM_013474523.1"/>
</dbReference>
<feature type="compositionally biased region" description="Basic and acidic residues" evidence="5">
    <location>
        <begin position="336"/>
        <end position="351"/>
    </location>
</feature>
<dbReference type="InterPro" id="IPR039924">
    <property type="entry name" value="ICln/Lot5/Saf5"/>
</dbReference>
<dbReference type="GO" id="GO:0000387">
    <property type="term" value="P:spliceosomal snRNP assembly"/>
    <property type="evidence" value="ECO:0007669"/>
    <property type="project" value="TreeGrafter"/>
</dbReference>
<dbReference type="AlphaFoldDB" id="A0A0F4YZ51"/>
<comment type="caution">
    <text evidence="6">The sequence shown here is derived from an EMBL/GenBank/DDBJ whole genome shotgun (WGS) entry which is preliminary data.</text>
</comment>
<proteinExistence type="predicted"/>
<feature type="region of interest" description="Disordered" evidence="5">
    <location>
        <begin position="1"/>
        <end position="24"/>
    </location>
</feature>